<evidence type="ECO:0000256" key="1">
    <source>
        <dbReference type="SAM" id="MobiDB-lite"/>
    </source>
</evidence>
<dbReference type="RefSeq" id="XP_026605412.1">
    <property type="nucleotide sequence ID" value="XM_026746416.1"/>
</dbReference>
<dbReference type="AlphaFoldDB" id="A0A3D8SDA3"/>
<protein>
    <recommendedName>
        <fullName evidence="6">Mid2 domain-containing protein</fullName>
    </recommendedName>
</protein>
<name>A0A3D8SDA3_9EURO</name>
<feature type="compositionally biased region" description="Polar residues" evidence="1">
    <location>
        <begin position="189"/>
        <end position="199"/>
    </location>
</feature>
<reference evidence="4 5" key="1">
    <citation type="journal article" date="2018" name="IMA Fungus">
        <title>IMA Genome-F 9: Draft genome sequence of Annulohypoxylon stygium, Aspergillus mulundensis, Berkeleyomyces basicola (syn. Thielaviopsis basicola), Ceratocystis smalleyi, two Cercospora beticola strains, Coleophoma cylindrospora, Fusarium fracticaudum, Phialophora cf. hyalina, and Morchella septimelata.</title>
        <authorList>
            <person name="Wingfield B.D."/>
            <person name="Bills G.F."/>
            <person name="Dong Y."/>
            <person name="Huang W."/>
            <person name="Nel W.J."/>
            <person name="Swalarsk-Parry B.S."/>
            <person name="Vaghefi N."/>
            <person name="Wilken P.M."/>
            <person name="An Z."/>
            <person name="de Beer Z.W."/>
            <person name="De Vos L."/>
            <person name="Chen L."/>
            <person name="Duong T.A."/>
            <person name="Gao Y."/>
            <person name="Hammerbacher A."/>
            <person name="Kikkert J.R."/>
            <person name="Li Y."/>
            <person name="Li H."/>
            <person name="Li K."/>
            <person name="Li Q."/>
            <person name="Liu X."/>
            <person name="Ma X."/>
            <person name="Naidoo K."/>
            <person name="Pethybridge S.J."/>
            <person name="Sun J."/>
            <person name="Steenkamp E.T."/>
            <person name="van der Nest M.A."/>
            <person name="van Wyk S."/>
            <person name="Wingfield M.J."/>
            <person name="Xiong C."/>
            <person name="Yue Q."/>
            <person name="Zhang X."/>
        </authorList>
    </citation>
    <scope>NUCLEOTIDE SEQUENCE [LARGE SCALE GENOMIC DNA]</scope>
    <source>
        <strain evidence="4 5">DSM 5745</strain>
    </source>
</reference>
<sequence>MRAIASILIPLQIELLYAAIASATAAPKAQGQGIYETDSGDSSTLYTATNYATTTTEETTTASTIWLEHPQPTDTVNADSFILQWSYNFAYNSDFTVGLWSTVVVDRTDEIFSTTVHAPDRSITLPASALPSLAPDEITAVWLNLYMSDNGNGIAIGTDIPKLTIRGALPTPATLTSTVVGEGSVTTTRLDTTTENPEPTASDDGEGVYWTTGGGTDPSFYEDGDEGLSTGAKAGVGVGVAAGVVVLVAIGAFIFYRRRKRNEVATKTIREITASEPAVSAVFPANGSWSAGGETMGTVRPGSLPVTLSPLSGLDSTRGSGIELASARA</sequence>
<dbReference type="EMBL" id="PVWQ01000004">
    <property type="protein sequence ID" value="RDW84074.1"/>
    <property type="molecule type" value="Genomic_DNA"/>
</dbReference>
<feature type="signal peptide" evidence="3">
    <location>
        <begin position="1"/>
        <end position="31"/>
    </location>
</feature>
<dbReference type="GeneID" id="38114770"/>
<dbReference type="Proteomes" id="UP000256690">
    <property type="component" value="Unassembled WGS sequence"/>
</dbReference>
<evidence type="ECO:0000256" key="2">
    <source>
        <dbReference type="SAM" id="Phobius"/>
    </source>
</evidence>
<keyword evidence="2" id="KW-0812">Transmembrane</keyword>
<evidence type="ECO:0000313" key="4">
    <source>
        <dbReference type="EMBL" id="RDW84074.1"/>
    </source>
</evidence>
<organism evidence="4 5">
    <name type="scientific">Aspergillus mulundensis</name>
    <dbReference type="NCBI Taxonomy" id="1810919"/>
    <lineage>
        <taxon>Eukaryota</taxon>
        <taxon>Fungi</taxon>
        <taxon>Dikarya</taxon>
        <taxon>Ascomycota</taxon>
        <taxon>Pezizomycotina</taxon>
        <taxon>Eurotiomycetes</taxon>
        <taxon>Eurotiomycetidae</taxon>
        <taxon>Eurotiales</taxon>
        <taxon>Aspergillaceae</taxon>
        <taxon>Aspergillus</taxon>
        <taxon>Aspergillus subgen. Nidulantes</taxon>
    </lineage>
</organism>
<feature type="transmembrane region" description="Helical" evidence="2">
    <location>
        <begin position="234"/>
        <end position="256"/>
    </location>
</feature>
<gene>
    <name evidence="4" type="ORF">DSM5745_04400</name>
</gene>
<evidence type="ECO:0000313" key="5">
    <source>
        <dbReference type="Proteomes" id="UP000256690"/>
    </source>
</evidence>
<dbReference type="STRING" id="1810919.A0A3D8SDA3"/>
<proteinExistence type="predicted"/>
<keyword evidence="3" id="KW-0732">Signal</keyword>
<keyword evidence="2" id="KW-0472">Membrane</keyword>
<keyword evidence="5" id="KW-1185">Reference proteome</keyword>
<accession>A0A3D8SDA3</accession>
<feature type="region of interest" description="Disordered" evidence="1">
    <location>
        <begin position="188"/>
        <end position="209"/>
    </location>
</feature>
<keyword evidence="2" id="KW-1133">Transmembrane helix</keyword>
<dbReference type="NCBIfam" id="TIGR01167">
    <property type="entry name" value="LPXTG_anchor"/>
    <property type="match status" value="1"/>
</dbReference>
<evidence type="ECO:0000256" key="3">
    <source>
        <dbReference type="SAM" id="SignalP"/>
    </source>
</evidence>
<comment type="caution">
    <text evidence="4">The sequence shown here is derived from an EMBL/GenBank/DDBJ whole genome shotgun (WGS) entry which is preliminary data.</text>
</comment>
<evidence type="ECO:0008006" key="6">
    <source>
        <dbReference type="Google" id="ProtNLM"/>
    </source>
</evidence>
<feature type="chain" id="PRO_5017814895" description="Mid2 domain-containing protein" evidence="3">
    <location>
        <begin position="32"/>
        <end position="329"/>
    </location>
</feature>